<evidence type="ECO:0000313" key="3">
    <source>
        <dbReference type="EMBL" id="TPP59518.1"/>
    </source>
</evidence>
<proteinExistence type="predicted"/>
<gene>
    <name evidence="3" type="ORF">FGIG_05176</name>
</gene>
<evidence type="ECO:0000256" key="2">
    <source>
        <dbReference type="SAM" id="Phobius"/>
    </source>
</evidence>
<dbReference type="Proteomes" id="UP000316759">
    <property type="component" value="Unassembled WGS sequence"/>
</dbReference>
<accession>A0A504YNJ5</accession>
<dbReference type="AlphaFoldDB" id="A0A504YNJ5"/>
<dbReference type="EMBL" id="SUNJ01010606">
    <property type="protein sequence ID" value="TPP59518.1"/>
    <property type="molecule type" value="Genomic_DNA"/>
</dbReference>
<keyword evidence="2" id="KW-0812">Transmembrane</keyword>
<reference evidence="3 4" key="1">
    <citation type="submission" date="2019-04" db="EMBL/GenBank/DDBJ databases">
        <title>Annotation for the trematode Fasciola gigantica.</title>
        <authorList>
            <person name="Choi Y.-J."/>
        </authorList>
    </citation>
    <scope>NUCLEOTIDE SEQUENCE [LARGE SCALE GENOMIC DNA]</scope>
    <source>
        <strain evidence="3">Uganda_cow_1</strain>
    </source>
</reference>
<feature type="transmembrane region" description="Helical" evidence="2">
    <location>
        <begin position="427"/>
        <end position="449"/>
    </location>
</feature>
<evidence type="ECO:0000313" key="4">
    <source>
        <dbReference type="Proteomes" id="UP000316759"/>
    </source>
</evidence>
<name>A0A504YNJ5_FASGI</name>
<organism evidence="3 4">
    <name type="scientific">Fasciola gigantica</name>
    <name type="common">Giant liver fluke</name>
    <dbReference type="NCBI Taxonomy" id="46835"/>
    <lineage>
        <taxon>Eukaryota</taxon>
        <taxon>Metazoa</taxon>
        <taxon>Spiralia</taxon>
        <taxon>Lophotrochozoa</taxon>
        <taxon>Platyhelminthes</taxon>
        <taxon>Trematoda</taxon>
        <taxon>Digenea</taxon>
        <taxon>Plagiorchiida</taxon>
        <taxon>Echinostomata</taxon>
        <taxon>Echinostomatoidea</taxon>
        <taxon>Fasciolidae</taxon>
        <taxon>Fasciola</taxon>
    </lineage>
</organism>
<keyword evidence="2" id="KW-0472">Membrane</keyword>
<feature type="region of interest" description="Disordered" evidence="1">
    <location>
        <begin position="238"/>
        <end position="268"/>
    </location>
</feature>
<keyword evidence="4" id="KW-1185">Reference proteome</keyword>
<keyword evidence="2" id="KW-1133">Transmembrane helix</keyword>
<evidence type="ECO:0000256" key="1">
    <source>
        <dbReference type="SAM" id="MobiDB-lite"/>
    </source>
</evidence>
<protein>
    <submittedName>
        <fullName evidence="3">Uncharacterized protein</fullName>
    </submittedName>
</protein>
<dbReference type="OrthoDB" id="6250419at2759"/>
<sequence length="496" mass="55753">MTAQQLPSCQTPDETSQVPTALRLVRVIRFRLSGWFAHVNLLLLITDSTQVLSTLTRVQSGRLVSSRLTTDITTQTRLKQLRASVGRLVDEAERLLTAWSAHRSHSSIPLAVTHTSGNSVVTLVASDDMDLDARSRLSVFDVQCPEDQNASGPRLKQFRDQDSYLSSDTDENVEELVSVTSRSSVSLESDESDHLVNYDKGVDISWASEMTAHSVAPSDNTSCGLTATLSQHSVQSVTTLGQQHQSEQRHISPHLNPDSNASHHSHGDPQLFIVPDLANFSPKVPVDSSHEDKTDPVMCNLYQNEMTHEEDRILKDTELLILPAQSTTPSDLRSFHSSNASGSDRSLISWYSVPVHYLLRLWRRILEWSIIRPFSSNPTLNKNLEFQSVTDSTSISSRALSWSRFSRNWSVCGPLLRWSDRPWYRDLLIGTIVALLLIAIFPYFVHLLFPFPSSGDAQTTSCVYRWSRLFSWFQDTQEMGPGRTLAKTWPRHAPPF</sequence>
<comment type="caution">
    <text evidence="3">The sequence shown here is derived from an EMBL/GenBank/DDBJ whole genome shotgun (WGS) entry which is preliminary data.</text>
</comment>